<dbReference type="OrthoDB" id="70213at2759"/>
<feature type="region of interest" description="Disordered" evidence="1">
    <location>
        <begin position="123"/>
        <end position="146"/>
    </location>
</feature>
<dbReference type="GeneID" id="20809321"/>
<evidence type="ECO:0000313" key="2">
    <source>
        <dbReference type="EMBL" id="ETV79264.1"/>
    </source>
</evidence>
<dbReference type="EMBL" id="KI913128">
    <property type="protein sequence ID" value="ETV79264.1"/>
    <property type="molecule type" value="Genomic_DNA"/>
</dbReference>
<dbReference type="AlphaFoldDB" id="W4GJR5"/>
<reference evidence="2" key="1">
    <citation type="submission" date="2013-12" db="EMBL/GenBank/DDBJ databases">
        <title>The Genome Sequence of Aphanomyces astaci APO3.</title>
        <authorList>
            <consortium name="The Broad Institute Genomics Platform"/>
            <person name="Russ C."/>
            <person name="Tyler B."/>
            <person name="van West P."/>
            <person name="Dieguez-Uribeondo J."/>
            <person name="Young S.K."/>
            <person name="Zeng Q."/>
            <person name="Gargeya S."/>
            <person name="Fitzgerald M."/>
            <person name="Abouelleil A."/>
            <person name="Alvarado L."/>
            <person name="Chapman S.B."/>
            <person name="Gainer-Dewar J."/>
            <person name="Goldberg J."/>
            <person name="Griggs A."/>
            <person name="Gujja S."/>
            <person name="Hansen M."/>
            <person name="Howarth C."/>
            <person name="Imamovic A."/>
            <person name="Ireland A."/>
            <person name="Larimer J."/>
            <person name="McCowan C."/>
            <person name="Murphy C."/>
            <person name="Pearson M."/>
            <person name="Poon T.W."/>
            <person name="Priest M."/>
            <person name="Roberts A."/>
            <person name="Saif S."/>
            <person name="Shea T."/>
            <person name="Sykes S."/>
            <person name="Wortman J."/>
            <person name="Nusbaum C."/>
            <person name="Birren B."/>
        </authorList>
    </citation>
    <scope>NUCLEOTIDE SEQUENCE [LARGE SCALE GENOMIC DNA]</scope>
    <source>
        <strain evidence="2">APO3</strain>
    </source>
</reference>
<sequence length="170" mass="19128">MSPWYTMYKTRDAQSFVATVSVTPDAFDYILYYFKHEYLVLSRPGKSGRPPRIPKKYAVLAMLLHFSTAAVEGKTLHELFGLAPSTFCRVLRRAEEALARTLRRIPDASIRWPSKSRQAHWASKANEREPLVQETNTPSSRSSLIPSDSMAEMSLISKSAAISTARSCIT</sequence>
<accession>W4GJR5</accession>
<name>W4GJR5_APHAT</name>
<protein>
    <recommendedName>
        <fullName evidence="3">Transposase Helix-turn-helix domain-containing protein</fullName>
    </recommendedName>
</protein>
<dbReference type="PANTHER" id="PTHR48471:SF1">
    <property type="entry name" value="DDE TNP4 DOMAIN-CONTAINING PROTEIN"/>
    <property type="match status" value="1"/>
</dbReference>
<gene>
    <name evidence="2" type="ORF">H257_07325</name>
</gene>
<organism evidence="2">
    <name type="scientific">Aphanomyces astaci</name>
    <name type="common">Crayfish plague agent</name>
    <dbReference type="NCBI Taxonomy" id="112090"/>
    <lineage>
        <taxon>Eukaryota</taxon>
        <taxon>Sar</taxon>
        <taxon>Stramenopiles</taxon>
        <taxon>Oomycota</taxon>
        <taxon>Saprolegniomycetes</taxon>
        <taxon>Saprolegniales</taxon>
        <taxon>Verrucalvaceae</taxon>
        <taxon>Aphanomyces</taxon>
    </lineage>
</organism>
<evidence type="ECO:0000256" key="1">
    <source>
        <dbReference type="SAM" id="MobiDB-lite"/>
    </source>
</evidence>
<dbReference type="PANTHER" id="PTHR48471">
    <property type="entry name" value="DDE TNP4 DOMAIN-CONTAINING PROTEIN"/>
    <property type="match status" value="1"/>
</dbReference>
<dbReference type="VEuPathDB" id="FungiDB:H257_07325"/>
<proteinExistence type="predicted"/>
<evidence type="ECO:0008006" key="3">
    <source>
        <dbReference type="Google" id="ProtNLM"/>
    </source>
</evidence>
<dbReference type="RefSeq" id="XP_009831105.1">
    <property type="nucleotide sequence ID" value="XM_009832803.1"/>
</dbReference>